<organism evidence="2 3">
    <name type="scientific">Nocardioides vastitatis</name>
    <dbReference type="NCBI Taxonomy" id="2568655"/>
    <lineage>
        <taxon>Bacteria</taxon>
        <taxon>Bacillati</taxon>
        <taxon>Actinomycetota</taxon>
        <taxon>Actinomycetes</taxon>
        <taxon>Propionibacteriales</taxon>
        <taxon>Nocardioidaceae</taxon>
        <taxon>Nocardioides</taxon>
    </lineage>
</organism>
<dbReference type="Proteomes" id="UP001596072">
    <property type="component" value="Unassembled WGS sequence"/>
</dbReference>
<evidence type="ECO:0000313" key="3">
    <source>
        <dbReference type="Proteomes" id="UP001596072"/>
    </source>
</evidence>
<dbReference type="RefSeq" id="WP_136433126.1">
    <property type="nucleotide sequence ID" value="NZ_JBHSNS010000004.1"/>
</dbReference>
<protein>
    <submittedName>
        <fullName evidence="2">Uncharacterized protein</fullName>
    </submittedName>
</protein>
<name>A0ABW0ZEP1_9ACTN</name>
<evidence type="ECO:0000256" key="1">
    <source>
        <dbReference type="SAM" id="MobiDB-lite"/>
    </source>
</evidence>
<keyword evidence="3" id="KW-1185">Reference proteome</keyword>
<sequence length="475" mass="48646">MDLDDDPVLAAAAGEQRAVPATDVEAADLADKYDQMLRLADLFDDAGAQMREWAKLGHEVLVDPDVVDSAALSPTTWASVEEELRAATTGKGGLLSRSLELDADALVLRATVLTYRWIDELQAAAYQTLGAIAGRAIGYLAPQVKLGGAIVAAGLIETDALDRDGVAAYLNELAEANPELMDHVTTGGGLVDSLQMRGLLTARGLAGEGGHAARSGGLRAAGVTPLPDDWGAALRDAAVGLTDAERGDPDAPPAGSVGDGATAGVPTGLGDLMTILSASEGNDEPVRILRVSPGRLLAFLTGTAEPNPRPGRLRLVSGDQSGHVSDAVRAITAATTAEDGDAPVRVMLVGRGAGGAAAVEIAASEDLPGFVIDQVVTANSPTAQLPLVPADVRVLSLEDRTDPVALLGSLINAAATNRLTVVYDAGSDPDLPPLVAGGRAADRADHPELVAALTRWRALGFLAAQTAASPTRDPR</sequence>
<gene>
    <name evidence="2" type="ORF">ACFPQB_11210</name>
</gene>
<dbReference type="EMBL" id="JBHSNS010000004">
    <property type="protein sequence ID" value="MFC5729486.1"/>
    <property type="molecule type" value="Genomic_DNA"/>
</dbReference>
<feature type="region of interest" description="Disordered" evidence="1">
    <location>
        <begin position="243"/>
        <end position="263"/>
    </location>
</feature>
<evidence type="ECO:0000313" key="2">
    <source>
        <dbReference type="EMBL" id="MFC5729486.1"/>
    </source>
</evidence>
<proteinExistence type="predicted"/>
<accession>A0ABW0ZEP1</accession>
<reference evidence="3" key="1">
    <citation type="journal article" date="2019" name="Int. J. Syst. Evol. Microbiol.">
        <title>The Global Catalogue of Microorganisms (GCM) 10K type strain sequencing project: providing services to taxonomists for standard genome sequencing and annotation.</title>
        <authorList>
            <consortium name="The Broad Institute Genomics Platform"/>
            <consortium name="The Broad Institute Genome Sequencing Center for Infectious Disease"/>
            <person name="Wu L."/>
            <person name="Ma J."/>
        </authorList>
    </citation>
    <scope>NUCLEOTIDE SEQUENCE [LARGE SCALE GENOMIC DNA]</scope>
    <source>
        <strain evidence="3">YIM 94188</strain>
    </source>
</reference>
<comment type="caution">
    <text evidence="2">The sequence shown here is derived from an EMBL/GenBank/DDBJ whole genome shotgun (WGS) entry which is preliminary data.</text>
</comment>